<dbReference type="PROSITE" id="PS51257">
    <property type="entry name" value="PROKAR_LIPOPROTEIN"/>
    <property type="match status" value="1"/>
</dbReference>
<dbReference type="AlphaFoldDB" id="A0A1M7Y772"/>
<organism evidence="3 4">
    <name type="scientific">Desulfopila aestuarii DSM 18488</name>
    <dbReference type="NCBI Taxonomy" id="1121416"/>
    <lineage>
        <taxon>Bacteria</taxon>
        <taxon>Pseudomonadati</taxon>
        <taxon>Thermodesulfobacteriota</taxon>
        <taxon>Desulfobulbia</taxon>
        <taxon>Desulfobulbales</taxon>
        <taxon>Desulfocapsaceae</taxon>
        <taxon>Desulfopila</taxon>
    </lineage>
</organism>
<evidence type="ECO:0000313" key="4">
    <source>
        <dbReference type="Proteomes" id="UP000184603"/>
    </source>
</evidence>
<accession>A0A1M7Y772</accession>
<dbReference type="STRING" id="1121416.SAMN02745220_02324"/>
<name>A0A1M7Y772_9BACT</name>
<feature type="chain" id="PRO_5012523135" evidence="1">
    <location>
        <begin position="25"/>
        <end position="191"/>
    </location>
</feature>
<dbReference type="PROSITE" id="PS50206">
    <property type="entry name" value="RHODANESE_3"/>
    <property type="match status" value="1"/>
</dbReference>
<evidence type="ECO:0000313" key="3">
    <source>
        <dbReference type="EMBL" id="SHO48483.1"/>
    </source>
</evidence>
<dbReference type="InterPro" id="IPR036873">
    <property type="entry name" value="Rhodanese-like_dom_sf"/>
</dbReference>
<dbReference type="Proteomes" id="UP000184603">
    <property type="component" value="Unassembled WGS sequence"/>
</dbReference>
<feature type="domain" description="Rhodanese" evidence="2">
    <location>
        <begin position="136"/>
        <end position="189"/>
    </location>
</feature>
<dbReference type="Gene3D" id="3.40.250.10">
    <property type="entry name" value="Rhodanese-like domain"/>
    <property type="match status" value="1"/>
</dbReference>
<gene>
    <name evidence="3" type="ORF">SAMN02745220_02324</name>
</gene>
<dbReference type="SUPFAM" id="SSF52821">
    <property type="entry name" value="Rhodanese/Cell cycle control phosphatase"/>
    <property type="match status" value="1"/>
</dbReference>
<dbReference type="OrthoDB" id="5471869at2"/>
<dbReference type="CDD" id="cd00158">
    <property type="entry name" value="RHOD"/>
    <property type="match status" value="1"/>
</dbReference>
<protein>
    <submittedName>
        <fullName evidence="3">Rhodanese-like domain-containing protein</fullName>
    </submittedName>
</protein>
<reference evidence="3 4" key="1">
    <citation type="submission" date="2016-12" db="EMBL/GenBank/DDBJ databases">
        <authorList>
            <person name="Song W.-J."/>
            <person name="Kurnit D.M."/>
        </authorList>
    </citation>
    <scope>NUCLEOTIDE SEQUENCE [LARGE SCALE GENOMIC DNA]</scope>
    <source>
        <strain evidence="3 4">DSM 18488</strain>
    </source>
</reference>
<proteinExistence type="predicted"/>
<dbReference type="RefSeq" id="WP_073613622.1">
    <property type="nucleotide sequence ID" value="NZ_FRFE01000010.1"/>
</dbReference>
<evidence type="ECO:0000256" key="1">
    <source>
        <dbReference type="SAM" id="SignalP"/>
    </source>
</evidence>
<keyword evidence="4" id="KW-1185">Reference proteome</keyword>
<dbReference type="EMBL" id="FRFE01000010">
    <property type="protein sequence ID" value="SHO48483.1"/>
    <property type="molecule type" value="Genomic_DNA"/>
</dbReference>
<feature type="signal peptide" evidence="1">
    <location>
        <begin position="1"/>
        <end position="24"/>
    </location>
</feature>
<dbReference type="Pfam" id="PF00581">
    <property type="entry name" value="Rhodanese"/>
    <property type="match status" value="1"/>
</dbReference>
<keyword evidence="1" id="KW-0732">Signal</keyword>
<dbReference type="InterPro" id="IPR001763">
    <property type="entry name" value="Rhodanese-like_dom"/>
</dbReference>
<sequence length="191" mass="20718">MQLTRDSKVLASALVLTFLLTGCATPPPDTSQATKSPVQATQQKQNVYTGSVVGKSNKAKTISISVGKDDQAQTMMVKFDDNTKGLNFAEQGEAAIITWEQRGEDQFATEIKPKLAKLPEGVTEIKVDEMYALVENGTSMTLVDARPESRYAQGHLPEAISIPVPKLKKMGEKALPKEKDTLLVFYCGGPT</sequence>
<evidence type="ECO:0000259" key="2">
    <source>
        <dbReference type="PROSITE" id="PS50206"/>
    </source>
</evidence>